<evidence type="ECO:0000313" key="3">
    <source>
        <dbReference type="Proteomes" id="UP000243459"/>
    </source>
</evidence>
<dbReference type="AlphaFoldDB" id="A0A5P1F2L3"/>
<reference evidence="3" key="1">
    <citation type="journal article" date="2017" name="Nat. Commun.">
        <title>The asparagus genome sheds light on the origin and evolution of a young Y chromosome.</title>
        <authorList>
            <person name="Harkess A."/>
            <person name="Zhou J."/>
            <person name="Xu C."/>
            <person name="Bowers J.E."/>
            <person name="Van der Hulst R."/>
            <person name="Ayyampalayam S."/>
            <person name="Mercati F."/>
            <person name="Riccardi P."/>
            <person name="McKain M.R."/>
            <person name="Kakrana A."/>
            <person name="Tang H."/>
            <person name="Ray J."/>
            <person name="Groenendijk J."/>
            <person name="Arikit S."/>
            <person name="Mathioni S.M."/>
            <person name="Nakano M."/>
            <person name="Shan H."/>
            <person name="Telgmann-Rauber A."/>
            <person name="Kanno A."/>
            <person name="Yue Z."/>
            <person name="Chen H."/>
            <person name="Li W."/>
            <person name="Chen Y."/>
            <person name="Xu X."/>
            <person name="Zhang Y."/>
            <person name="Luo S."/>
            <person name="Chen H."/>
            <person name="Gao J."/>
            <person name="Mao Z."/>
            <person name="Pires J.C."/>
            <person name="Luo M."/>
            <person name="Kudrna D."/>
            <person name="Wing R.A."/>
            <person name="Meyers B.C."/>
            <person name="Yi K."/>
            <person name="Kong H."/>
            <person name="Lavrijsen P."/>
            <person name="Sunseri F."/>
            <person name="Falavigna A."/>
            <person name="Ye Y."/>
            <person name="Leebens-Mack J.H."/>
            <person name="Chen G."/>
        </authorList>
    </citation>
    <scope>NUCLEOTIDE SEQUENCE [LARGE SCALE GENOMIC DNA]</scope>
    <source>
        <strain evidence="3">cv. DH0086</strain>
    </source>
</reference>
<dbReference type="Proteomes" id="UP000243459">
    <property type="component" value="Chromosome 4"/>
</dbReference>
<proteinExistence type="predicted"/>
<accession>A0A5P1F2L3</accession>
<feature type="region of interest" description="Disordered" evidence="1">
    <location>
        <begin position="83"/>
        <end position="111"/>
    </location>
</feature>
<feature type="compositionally biased region" description="Basic and acidic residues" evidence="1">
    <location>
        <begin position="95"/>
        <end position="108"/>
    </location>
</feature>
<dbReference type="Gramene" id="ONK72588">
    <property type="protein sequence ID" value="ONK72588"/>
    <property type="gene ID" value="A4U43_C04F20970"/>
</dbReference>
<feature type="region of interest" description="Disordered" evidence="1">
    <location>
        <begin position="1"/>
        <end position="27"/>
    </location>
</feature>
<protein>
    <submittedName>
        <fullName evidence="2">Uncharacterized protein</fullName>
    </submittedName>
</protein>
<organism evidence="2 3">
    <name type="scientific">Asparagus officinalis</name>
    <name type="common">Garden asparagus</name>
    <dbReference type="NCBI Taxonomy" id="4686"/>
    <lineage>
        <taxon>Eukaryota</taxon>
        <taxon>Viridiplantae</taxon>
        <taxon>Streptophyta</taxon>
        <taxon>Embryophyta</taxon>
        <taxon>Tracheophyta</taxon>
        <taxon>Spermatophyta</taxon>
        <taxon>Magnoliopsida</taxon>
        <taxon>Liliopsida</taxon>
        <taxon>Asparagales</taxon>
        <taxon>Asparagaceae</taxon>
        <taxon>Asparagoideae</taxon>
        <taxon>Asparagus</taxon>
    </lineage>
</organism>
<evidence type="ECO:0000313" key="2">
    <source>
        <dbReference type="EMBL" id="ONK72588.1"/>
    </source>
</evidence>
<dbReference type="EMBL" id="CM007384">
    <property type="protein sequence ID" value="ONK72588.1"/>
    <property type="molecule type" value="Genomic_DNA"/>
</dbReference>
<sequence length="248" mass="27412">MVIDEPNCFKSSIPKAQPPKSTEPLSSVWTVSSSLLPQTPANPRSPSPDLAARLASSPDLAATSPIATFGVSRTSDARLEIEPHDSQFATKRNLAAHESRSLAAHDRQTSPLVTRRTSLAAARCRTLDDHQVTLQIGGGKKMGSLQSSTIMKKSEAAIHILSEQDMLRMKLMRRCQILNEAYKKELIRVGIDPKAIKDDIEKRYGCGMHTYLYIKGILEGKEVMDIESCERESKRLRIRLAAQITCEG</sequence>
<name>A0A5P1F2L3_ASPOF</name>
<keyword evidence="3" id="KW-1185">Reference proteome</keyword>
<evidence type="ECO:0000256" key="1">
    <source>
        <dbReference type="SAM" id="MobiDB-lite"/>
    </source>
</evidence>
<gene>
    <name evidence="2" type="ORF">A4U43_C04F20970</name>
</gene>